<organism evidence="10 11">
    <name type="scientific">Zalerion maritima</name>
    <dbReference type="NCBI Taxonomy" id="339359"/>
    <lineage>
        <taxon>Eukaryota</taxon>
        <taxon>Fungi</taxon>
        <taxon>Dikarya</taxon>
        <taxon>Ascomycota</taxon>
        <taxon>Pezizomycotina</taxon>
        <taxon>Sordariomycetes</taxon>
        <taxon>Lulworthiomycetidae</taxon>
        <taxon>Lulworthiales</taxon>
        <taxon>Lulworthiaceae</taxon>
        <taxon>Zalerion</taxon>
    </lineage>
</organism>
<dbReference type="GO" id="GO:0005634">
    <property type="term" value="C:nucleus"/>
    <property type="evidence" value="ECO:0007669"/>
    <property type="project" value="UniProtKB-SubCell"/>
</dbReference>
<evidence type="ECO:0000256" key="3">
    <source>
        <dbReference type="ARBA" id="ARBA00022833"/>
    </source>
</evidence>
<proteinExistence type="predicted"/>
<keyword evidence="7" id="KW-0539">Nucleus</keyword>
<evidence type="ECO:0000259" key="9">
    <source>
        <dbReference type="PROSITE" id="PS50073"/>
    </source>
</evidence>
<dbReference type="PANTHER" id="PTHR28088">
    <property type="entry name" value="TRANSCRIPTIONAL ACTIVATOR HAA1-RELATED"/>
    <property type="match status" value="1"/>
</dbReference>
<protein>
    <recommendedName>
        <fullName evidence="9">Copper-fist domain-containing protein</fullName>
    </recommendedName>
</protein>
<evidence type="ECO:0000256" key="6">
    <source>
        <dbReference type="ARBA" id="ARBA00023163"/>
    </source>
</evidence>
<feature type="region of interest" description="Disordered" evidence="8">
    <location>
        <begin position="518"/>
        <end position="554"/>
    </location>
</feature>
<evidence type="ECO:0000256" key="4">
    <source>
        <dbReference type="ARBA" id="ARBA00023008"/>
    </source>
</evidence>
<evidence type="ECO:0000256" key="7">
    <source>
        <dbReference type="ARBA" id="ARBA00023242"/>
    </source>
</evidence>
<dbReference type="SUPFAM" id="SSF57879">
    <property type="entry name" value="Zinc domain conserved in yeast copper-regulated transcription factors"/>
    <property type="match status" value="1"/>
</dbReference>
<keyword evidence="2" id="KW-0479">Metal-binding</keyword>
<dbReference type="GO" id="GO:0006878">
    <property type="term" value="P:intracellular copper ion homeostasis"/>
    <property type="evidence" value="ECO:0007669"/>
    <property type="project" value="TreeGrafter"/>
</dbReference>
<keyword evidence="3" id="KW-0862">Zinc</keyword>
<dbReference type="PRINTS" id="PR00617">
    <property type="entry name" value="COPPERFIST"/>
</dbReference>
<dbReference type="Pfam" id="PF00649">
    <property type="entry name" value="Copper-fist"/>
    <property type="match status" value="1"/>
</dbReference>
<feature type="domain" description="Copper-fist" evidence="9">
    <location>
        <begin position="1"/>
        <end position="41"/>
    </location>
</feature>
<dbReference type="InterPro" id="IPR036395">
    <property type="entry name" value="Cu_fist_DNA-bd_dom_sf"/>
</dbReference>
<dbReference type="PANTHER" id="PTHR28088:SF9">
    <property type="entry name" value="TRANSCRIPTION FACTOR GRISEA, PUTATIVE (AFU_ORTHOLOGUE AFUA_1G13190)-RELATED"/>
    <property type="match status" value="1"/>
</dbReference>
<evidence type="ECO:0000256" key="5">
    <source>
        <dbReference type="ARBA" id="ARBA00023015"/>
    </source>
</evidence>
<evidence type="ECO:0000313" key="10">
    <source>
        <dbReference type="EMBL" id="KAJ2901796.1"/>
    </source>
</evidence>
<evidence type="ECO:0000256" key="8">
    <source>
        <dbReference type="SAM" id="MobiDB-lite"/>
    </source>
</evidence>
<dbReference type="SMART" id="SM01090">
    <property type="entry name" value="Copper-fist"/>
    <property type="match status" value="1"/>
</dbReference>
<dbReference type="GO" id="GO:0000981">
    <property type="term" value="F:DNA-binding transcription factor activity, RNA polymerase II-specific"/>
    <property type="evidence" value="ECO:0007669"/>
    <property type="project" value="TreeGrafter"/>
</dbReference>
<keyword evidence="4" id="KW-0186">Copper</keyword>
<dbReference type="PROSITE" id="PS01119">
    <property type="entry name" value="COPPER_FIST_1"/>
    <property type="match status" value="1"/>
</dbReference>
<dbReference type="AlphaFoldDB" id="A0AAD5RRI3"/>
<feature type="compositionally biased region" description="Low complexity" evidence="8">
    <location>
        <begin position="112"/>
        <end position="148"/>
    </location>
</feature>
<accession>A0AAD5RRI3</accession>
<feature type="compositionally biased region" description="Low complexity" evidence="8">
    <location>
        <begin position="71"/>
        <end position="91"/>
    </location>
</feature>
<dbReference type="EMBL" id="JAKWBI020000137">
    <property type="protein sequence ID" value="KAJ2901796.1"/>
    <property type="molecule type" value="Genomic_DNA"/>
</dbReference>
<name>A0AAD5RRI3_9PEZI</name>
<dbReference type="SMART" id="SM00412">
    <property type="entry name" value="Cu_FIST"/>
    <property type="match status" value="1"/>
</dbReference>
<dbReference type="GO" id="GO:0045944">
    <property type="term" value="P:positive regulation of transcription by RNA polymerase II"/>
    <property type="evidence" value="ECO:0007669"/>
    <property type="project" value="TreeGrafter"/>
</dbReference>
<feature type="region of interest" description="Disordered" evidence="8">
    <location>
        <begin position="70"/>
        <end position="149"/>
    </location>
</feature>
<keyword evidence="6" id="KW-0804">Transcription</keyword>
<sequence length="607" mass="61954">MPLINGQKMACEPCIRGHRSTKCTHAKERLMVPVRKPGRPLSSCPHPPNRNCGCAGVTAAIPRKQKCVCGSATPKSSSSSSSSAVASTGATIPVDPSPMSPSRSTFRIQKPTSSSSSNSSSSSSSTTTATTATTMPSVGNSHNGSSSSKLVAEPSILDRMDPSQINILPPTPHYGPIRQQQQQSPFPYMSVAPTPSFVVPQPAQPAALCYMINSPSYPSQNGSSAPTTTANAAVLPPALTSCASCSPSTTTTATTTMKTIGGCCSRAASSCQSNATNGTTNLATVTPSPTSKTPTAMVTMDSSPDYKMDVGSKCIVGGTCCCGDNGDGTGAGRSHCESNYGLKRMSGSAAVAPIAQFPPALDMYPQLFPAQPTIYTYPPMYGTYLHPLQPSQWREGVAAISYDGQQEQQSMPRVQLAASYGGAPDPVQDSSNMNFSAGPGSAGTTHQCNCGKGCQCIGCAAHPYNEATQKYVRSAWDIMASDGNGRPANAAEPYGNGRESLGSSAANLHHAHGASAMLVPPAVPSSPPAGVGAGAVEGGSPPAAQTPSDTASNDEQALSASDFFFVTYPFADGGCGGDTASCPCGDDCQCLGCTIHGGNEMGGPLPA</sequence>
<gene>
    <name evidence="10" type="ORF">MKZ38_001377</name>
</gene>
<dbReference type="PROSITE" id="PS50073">
    <property type="entry name" value="COPPER_FIST_2"/>
    <property type="match status" value="1"/>
</dbReference>
<keyword evidence="11" id="KW-1185">Reference proteome</keyword>
<dbReference type="InterPro" id="IPR001083">
    <property type="entry name" value="Cu_fist_DNA-bd_dom"/>
</dbReference>
<dbReference type="Gene3D" id="3.90.430.10">
    <property type="entry name" value="Copper fist DNA-binding domain"/>
    <property type="match status" value="1"/>
</dbReference>
<dbReference type="InterPro" id="IPR051763">
    <property type="entry name" value="Copper_Homeo_Regul"/>
</dbReference>
<dbReference type="GO" id="GO:0005507">
    <property type="term" value="F:copper ion binding"/>
    <property type="evidence" value="ECO:0007669"/>
    <property type="project" value="InterPro"/>
</dbReference>
<reference evidence="10" key="1">
    <citation type="submission" date="2022-07" db="EMBL/GenBank/DDBJ databases">
        <title>Draft genome sequence of Zalerion maritima ATCC 34329, a (micro)plastics degrading marine fungus.</title>
        <authorList>
            <person name="Paco A."/>
            <person name="Goncalves M.F.M."/>
            <person name="Rocha-Santos T.A.P."/>
            <person name="Alves A."/>
        </authorList>
    </citation>
    <scope>NUCLEOTIDE SEQUENCE</scope>
    <source>
        <strain evidence="10">ATCC 34329</strain>
    </source>
</reference>
<dbReference type="GO" id="GO:0000978">
    <property type="term" value="F:RNA polymerase II cis-regulatory region sequence-specific DNA binding"/>
    <property type="evidence" value="ECO:0007669"/>
    <property type="project" value="TreeGrafter"/>
</dbReference>
<dbReference type="GO" id="GO:0006879">
    <property type="term" value="P:intracellular iron ion homeostasis"/>
    <property type="evidence" value="ECO:0007669"/>
    <property type="project" value="TreeGrafter"/>
</dbReference>
<dbReference type="FunFam" id="3.90.430.10:FF:000001">
    <property type="entry name" value="Copper fist DNA-binding protein"/>
    <property type="match status" value="1"/>
</dbReference>
<dbReference type="Proteomes" id="UP001201980">
    <property type="component" value="Unassembled WGS sequence"/>
</dbReference>
<feature type="compositionally biased region" description="Polar residues" evidence="8">
    <location>
        <begin position="545"/>
        <end position="554"/>
    </location>
</feature>
<feature type="compositionally biased region" description="Polar residues" evidence="8">
    <location>
        <begin position="100"/>
        <end position="111"/>
    </location>
</feature>
<evidence type="ECO:0000313" key="11">
    <source>
        <dbReference type="Proteomes" id="UP001201980"/>
    </source>
</evidence>
<keyword evidence="5" id="KW-0805">Transcription regulation</keyword>
<evidence type="ECO:0000256" key="1">
    <source>
        <dbReference type="ARBA" id="ARBA00004123"/>
    </source>
</evidence>
<evidence type="ECO:0000256" key="2">
    <source>
        <dbReference type="ARBA" id="ARBA00022723"/>
    </source>
</evidence>
<comment type="caution">
    <text evidence="10">The sequence shown here is derived from an EMBL/GenBank/DDBJ whole genome shotgun (WGS) entry which is preliminary data.</text>
</comment>
<comment type="subcellular location">
    <subcellularLocation>
        <location evidence="1">Nucleus</location>
    </subcellularLocation>
</comment>